<dbReference type="STRING" id="749414.SBI_05001"/>
<dbReference type="PATRIC" id="fig|749414.3.peg.5172"/>
<dbReference type="AlphaFoldDB" id="D7C359"/>
<protein>
    <submittedName>
        <fullName evidence="1">Uncharacterized protein</fullName>
    </submittedName>
</protein>
<proteinExistence type="predicted"/>
<dbReference type="RefSeq" id="WP_014177588.1">
    <property type="nucleotide sequence ID" value="NC_016582.1"/>
</dbReference>
<accession>D7C359</accession>
<name>D7C359_STRBB</name>
<organism evidence="1 2">
    <name type="scientific">Streptomyces bingchenggensis (strain BCW-1)</name>
    <dbReference type="NCBI Taxonomy" id="749414"/>
    <lineage>
        <taxon>Bacteria</taxon>
        <taxon>Bacillati</taxon>
        <taxon>Actinomycetota</taxon>
        <taxon>Actinomycetes</taxon>
        <taxon>Kitasatosporales</taxon>
        <taxon>Streptomycetaceae</taxon>
        <taxon>Streptomyces</taxon>
    </lineage>
</organism>
<dbReference type="EMBL" id="CP002047">
    <property type="protein sequence ID" value="ADI08121.1"/>
    <property type="molecule type" value="Genomic_DNA"/>
</dbReference>
<dbReference type="KEGG" id="sbh:SBI_05001"/>
<evidence type="ECO:0000313" key="1">
    <source>
        <dbReference type="EMBL" id="ADI08121.1"/>
    </source>
</evidence>
<reference evidence="1 2" key="1">
    <citation type="journal article" date="2010" name="J. Bacteriol.">
        <title>Genome sequence of the milbemycin-producing bacterium Streptomyces bingchenggensis.</title>
        <authorList>
            <person name="Wang X.J."/>
            <person name="Yan Y.J."/>
            <person name="Zhang B."/>
            <person name="An J."/>
            <person name="Wang J.J."/>
            <person name="Tian J."/>
            <person name="Jiang L."/>
            <person name="Chen Y.H."/>
            <person name="Huang S.X."/>
            <person name="Yin M."/>
            <person name="Zhang J."/>
            <person name="Gao A.L."/>
            <person name="Liu C.X."/>
            <person name="Zhu Z.X."/>
            <person name="Xiang W.S."/>
        </authorList>
    </citation>
    <scope>NUCLEOTIDE SEQUENCE [LARGE SCALE GENOMIC DNA]</scope>
    <source>
        <strain evidence="1 2">BCW-1</strain>
    </source>
</reference>
<dbReference type="HOGENOM" id="CLU_3085013_0_0_11"/>
<dbReference type="Proteomes" id="UP000000377">
    <property type="component" value="Chromosome"/>
</dbReference>
<sequence length="52" mass="5845">MLCFRLRLEPGEGYIAPTELFPHDSSTEAQPKLSTAAFWLGNWPRSVLPSLI</sequence>
<dbReference type="eggNOG" id="ENOG5031XCJ">
    <property type="taxonomic scope" value="Bacteria"/>
</dbReference>
<gene>
    <name evidence="1" type="ordered locus">SBI_05001</name>
</gene>
<evidence type="ECO:0000313" key="2">
    <source>
        <dbReference type="Proteomes" id="UP000000377"/>
    </source>
</evidence>
<keyword evidence="2" id="KW-1185">Reference proteome</keyword>